<keyword evidence="8 13" id="KW-1133">Transmembrane helix</keyword>
<evidence type="ECO:0000256" key="2">
    <source>
        <dbReference type="ARBA" id="ARBA00022475"/>
    </source>
</evidence>
<dbReference type="AlphaFoldDB" id="A0A4Z2H5Y3"/>
<accession>A0A4Z2H5Y3</accession>
<dbReference type="InterPro" id="IPR050174">
    <property type="entry name" value="Protocadherin/Cadherin-CA"/>
</dbReference>
<dbReference type="Pfam" id="PF00028">
    <property type="entry name" value="Cadherin"/>
    <property type="match status" value="5"/>
</dbReference>
<evidence type="ECO:0000256" key="1">
    <source>
        <dbReference type="ARBA" id="ARBA00004251"/>
    </source>
</evidence>
<comment type="subcellular location">
    <subcellularLocation>
        <location evidence="1">Cell membrane</location>
        <topology evidence="1">Single-pass type I membrane protein</topology>
    </subcellularLocation>
</comment>
<evidence type="ECO:0000259" key="15">
    <source>
        <dbReference type="PROSITE" id="PS50268"/>
    </source>
</evidence>
<evidence type="ECO:0000256" key="8">
    <source>
        <dbReference type="ARBA" id="ARBA00022989"/>
    </source>
</evidence>
<evidence type="ECO:0000313" key="16">
    <source>
        <dbReference type="EMBL" id="TNN61051.1"/>
    </source>
</evidence>
<dbReference type="InterPro" id="IPR013164">
    <property type="entry name" value="Cadherin_N"/>
</dbReference>
<keyword evidence="4 14" id="KW-0732">Signal</keyword>
<comment type="caution">
    <text evidence="16">The sequence shown here is derived from an EMBL/GenBank/DDBJ whole genome shotgun (WGS) entry which is preliminary data.</text>
</comment>
<dbReference type="FunFam" id="2.60.40.60:FF:000002">
    <property type="entry name" value="Protocadherin alpha 2"/>
    <property type="match status" value="1"/>
</dbReference>
<evidence type="ECO:0000256" key="13">
    <source>
        <dbReference type="SAM" id="Phobius"/>
    </source>
</evidence>
<evidence type="ECO:0000256" key="9">
    <source>
        <dbReference type="ARBA" id="ARBA00023136"/>
    </source>
</evidence>
<organism evidence="16 17">
    <name type="scientific">Liparis tanakae</name>
    <name type="common">Tanaka's snailfish</name>
    <dbReference type="NCBI Taxonomy" id="230148"/>
    <lineage>
        <taxon>Eukaryota</taxon>
        <taxon>Metazoa</taxon>
        <taxon>Chordata</taxon>
        <taxon>Craniata</taxon>
        <taxon>Vertebrata</taxon>
        <taxon>Euteleostomi</taxon>
        <taxon>Actinopterygii</taxon>
        <taxon>Neopterygii</taxon>
        <taxon>Teleostei</taxon>
        <taxon>Neoteleostei</taxon>
        <taxon>Acanthomorphata</taxon>
        <taxon>Eupercaria</taxon>
        <taxon>Perciformes</taxon>
        <taxon>Cottioidei</taxon>
        <taxon>Cottales</taxon>
        <taxon>Liparidae</taxon>
        <taxon>Liparis</taxon>
    </lineage>
</organism>
<dbReference type="GO" id="GO:0005886">
    <property type="term" value="C:plasma membrane"/>
    <property type="evidence" value="ECO:0007669"/>
    <property type="project" value="UniProtKB-SubCell"/>
</dbReference>
<gene>
    <name evidence="16" type="primary">PCDH12</name>
    <name evidence="16" type="ORF">EYF80_028704</name>
</gene>
<keyword evidence="6 11" id="KW-0106">Calcium</keyword>
<dbReference type="EMBL" id="SRLO01000322">
    <property type="protein sequence ID" value="TNN61051.1"/>
    <property type="molecule type" value="Genomic_DNA"/>
</dbReference>
<feature type="domain" description="Cadherin" evidence="15">
    <location>
        <begin position="19"/>
        <end position="127"/>
    </location>
</feature>
<dbReference type="FunFam" id="2.60.40.60:FF:000092">
    <property type="entry name" value="Protocadherin 8"/>
    <property type="match status" value="1"/>
</dbReference>
<feature type="domain" description="Cadherin" evidence="15">
    <location>
        <begin position="456"/>
        <end position="559"/>
    </location>
</feature>
<dbReference type="GO" id="GO:0007156">
    <property type="term" value="P:homophilic cell adhesion via plasma membrane adhesion molecules"/>
    <property type="evidence" value="ECO:0007669"/>
    <property type="project" value="InterPro"/>
</dbReference>
<evidence type="ECO:0000313" key="17">
    <source>
        <dbReference type="Proteomes" id="UP000314294"/>
    </source>
</evidence>
<feature type="signal peptide" evidence="14">
    <location>
        <begin position="1"/>
        <end position="17"/>
    </location>
</feature>
<dbReference type="SUPFAM" id="SSF49313">
    <property type="entry name" value="Cadherin-like"/>
    <property type="match status" value="5"/>
</dbReference>
<dbReference type="Proteomes" id="UP000314294">
    <property type="component" value="Unassembled WGS sequence"/>
</dbReference>
<feature type="chain" id="PRO_5021505986" evidence="14">
    <location>
        <begin position="18"/>
        <end position="878"/>
    </location>
</feature>
<dbReference type="PROSITE" id="PS50268">
    <property type="entry name" value="CADHERIN_2"/>
    <property type="match status" value="6"/>
</dbReference>
<keyword evidence="5" id="KW-0677">Repeat</keyword>
<evidence type="ECO:0000256" key="12">
    <source>
        <dbReference type="SAM" id="MobiDB-lite"/>
    </source>
</evidence>
<name>A0A4Z2H5Y3_9TELE</name>
<dbReference type="Gene3D" id="2.60.40.60">
    <property type="entry name" value="Cadherins"/>
    <property type="match status" value="6"/>
</dbReference>
<protein>
    <submittedName>
        <fullName evidence="16">Protocadherin-12</fullName>
    </submittedName>
</protein>
<evidence type="ECO:0000256" key="11">
    <source>
        <dbReference type="PROSITE-ProRule" id="PRU00043"/>
    </source>
</evidence>
<evidence type="ECO:0000256" key="6">
    <source>
        <dbReference type="ARBA" id="ARBA00022837"/>
    </source>
</evidence>
<feature type="domain" description="Cadherin" evidence="15">
    <location>
        <begin position="600"/>
        <end position="694"/>
    </location>
</feature>
<evidence type="ECO:0000256" key="4">
    <source>
        <dbReference type="ARBA" id="ARBA00022729"/>
    </source>
</evidence>
<feature type="region of interest" description="Disordered" evidence="12">
    <location>
        <begin position="804"/>
        <end position="832"/>
    </location>
</feature>
<evidence type="ECO:0000256" key="3">
    <source>
        <dbReference type="ARBA" id="ARBA00022692"/>
    </source>
</evidence>
<sequence>MLLLLLLALGAAEPSSGAEPSSVRYRVWEERPAGTRVGRLADELRQRDGRRPPGDFQLVEHGKPLPFSVGARDGLVLTRGRLDREALCRGPDLCELAFGVLFRRSGAVSFLRVRVEVLDLNDHGPAFPAARQEVEVSEAAGPGRRILLDRAWDPDAGPNGLHNYSLSANRHFALEVAAAPGGGWRPELVVIGELDRELRASYDLLLVAWDRGTPARSGSTLVRVNVLDANDNSPAFEDAAPTAALAEDAEPGAAVIRLRASDPDQGPNGEVEYRLSDRAAPEVRRLFTVDPRSGAVSLRAPLDREARASYEVPVQARDRGPDAVPTHCELRVRVLDVNDNAPRIHVTWTPAAGPGGAVPEGAPEDTFLALVTVSDADSGERGRVALAVRPGSGPFRLLRLHGDDYALVTGGALDREAAASYNVSLQATDHGDPPLSCVQNLAVRVLDENDNAPLFSRSLYSASLRENGAAGDHVLTVVARDADLELSGRVSYFLRSAGAAPFSVDPTSGAVRTRRPLDYEACRSYSFTVEAVDGGRPALTGTAAVVIAVRDVNDNRPVFREPEPRGGVASLSVPVDTDTGEIATAPGDGGAAPPVDRRRGFLASTLKAEDADSGPNGRLRYLIAGGDADGLFWLDAASGRLFVNATNATALVGRSFALTVAAADAGVPGLAAEAALQVTFTDLRDHLKASAPGAAGRPGLGAMTAACLGAAGLLLAAVALATAFCRPEKRERRAYNCRRAESAYDRHPRRPQRNIRKADIRLVPVIRGRRDEAPGGGAPPQAPPPMTSNECPLYRGFPSRGCPEGGAARHWGAPRTPGNTEPASPCSTWSGHREDAALRRPDAQRRPTLGDLVRLSVAAFGDAIELSAASPDVQVRRP</sequence>
<dbReference type="PROSITE" id="PS00232">
    <property type="entry name" value="CADHERIN_1"/>
    <property type="match status" value="3"/>
</dbReference>
<dbReference type="PRINTS" id="PR00205">
    <property type="entry name" value="CADHERIN"/>
</dbReference>
<evidence type="ECO:0000256" key="10">
    <source>
        <dbReference type="ARBA" id="ARBA00023180"/>
    </source>
</evidence>
<feature type="domain" description="Cadherin" evidence="15">
    <location>
        <begin position="237"/>
        <end position="344"/>
    </location>
</feature>
<feature type="transmembrane region" description="Helical" evidence="13">
    <location>
        <begin position="700"/>
        <end position="725"/>
    </location>
</feature>
<dbReference type="GO" id="GO:0009653">
    <property type="term" value="P:anatomical structure morphogenesis"/>
    <property type="evidence" value="ECO:0007669"/>
    <property type="project" value="UniProtKB-ARBA"/>
</dbReference>
<dbReference type="CDD" id="cd11304">
    <property type="entry name" value="Cadherin_repeat"/>
    <property type="match status" value="6"/>
</dbReference>
<reference evidence="16 17" key="1">
    <citation type="submission" date="2019-03" db="EMBL/GenBank/DDBJ databases">
        <title>First draft genome of Liparis tanakae, snailfish: a comprehensive survey of snailfish specific genes.</title>
        <authorList>
            <person name="Kim W."/>
            <person name="Song I."/>
            <person name="Jeong J.-H."/>
            <person name="Kim D."/>
            <person name="Kim S."/>
            <person name="Ryu S."/>
            <person name="Song J.Y."/>
            <person name="Lee S.K."/>
        </authorList>
    </citation>
    <scope>NUCLEOTIDE SEQUENCE [LARGE SCALE GENOMIC DNA]</scope>
    <source>
        <tissue evidence="16">Muscle</tissue>
    </source>
</reference>
<dbReference type="PANTHER" id="PTHR24028:SF42">
    <property type="entry name" value="PROTOCADHERIN-12"/>
    <property type="match status" value="1"/>
</dbReference>
<proteinExistence type="predicted"/>
<dbReference type="PANTHER" id="PTHR24028">
    <property type="entry name" value="CADHERIN-87A"/>
    <property type="match status" value="1"/>
</dbReference>
<feature type="domain" description="Cadherin" evidence="15">
    <location>
        <begin position="358"/>
        <end position="455"/>
    </location>
</feature>
<keyword evidence="3 13" id="KW-0812">Transmembrane</keyword>
<evidence type="ECO:0000256" key="5">
    <source>
        <dbReference type="ARBA" id="ARBA00022737"/>
    </source>
</evidence>
<dbReference type="InterPro" id="IPR020894">
    <property type="entry name" value="Cadherin_CS"/>
</dbReference>
<dbReference type="GO" id="GO:0005509">
    <property type="term" value="F:calcium ion binding"/>
    <property type="evidence" value="ECO:0007669"/>
    <property type="project" value="UniProtKB-UniRule"/>
</dbReference>
<dbReference type="InterPro" id="IPR015919">
    <property type="entry name" value="Cadherin-like_sf"/>
</dbReference>
<feature type="domain" description="Cadherin" evidence="15">
    <location>
        <begin position="128"/>
        <end position="236"/>
    </location>
</feature>
<dbReference type="SMART" id="SM00112">
    <property type="entry name" value="CA"/>
    <property type="match status" value="6"/>
</dbReference>
<evidence type="ECO:0000256" key="14">
    <source>
        <dbReference type="SAM" id="SignalP"/>
    </source>
</evidence>
<dbReference type="OrthoDB" id="6252479at2759"/>
<dbReference type="FunFam" id="2.60.40.60:FF:000020">
    <property type="entry name" value="Dachsous cadherin-related 1b"/>
    <property type="match status" value="1"/>
</dbReference>
<keyword evidence="9 13" id="KW-0472">Membrane</keyword>
<keyword evidence="10" id="KW-0325">Glycoprotein</keyword>
<dbReference type="Pfam" id="PF08266">
    <property type="entry name" value="Cadherin_2"/>
    <property type="match status" value="1"/>
</dbReference>
<dbReference type="FunFam" id="2.60.40.60:FF:000007">
    <property type="entry name" value="Protocadherin alpha 2"/>
    <property type="match status" value="1"/>
</dbReference>
<evidence type="ECO:0000256" key="7">
    <source>
        <dbReference type="ARBA" id="ARBA00022889"/>
    </source>
</evidence>
<dbReference type="InterPro" id="IPR002126">
    <property type="entry name" value="Cadherin-like_dom"/>
</dbReference>
<keyword evidence="7" id="KW-0130">Cell adhesion</keyword>
<keyword evidence="2" id="KW-1003">Cell membrane</keyword>
<keyword evidence="17" id="KW-1185">Reference proteome</keyword>
<feature type="compositionally biased region" description="Polar residues" evidence="12">
    <location>
        <begin position="817"/>
        <end position="830"/>
    </location>
</feature>